<feature type="region of interest" description="Disordered" evidence="1">
    <location>
        <begin position="161"/>
        <end position="182"/>
    </location>
</feature>
<keyword evidence="2" id="KW-0732">Signal</keyword>
<dbReference type="Proteomes" id="UP001224775">
    <property type="component" value="Unassembled WGS sequence"/>
</dbReference>
<accession>A0AAD8YKL1</accession>
<feature type="compositionally biased region" description="Low complexity" evidence="1">
    <location>
        <begin position="115"/>
        <end position="127"/>
    </location>
</feature>
<feature type="signal peptide" evidence="2">
    <location>
        <begin position="1"/>
        <end position="22"/>
    </location>
</feature>
<comment type="caution">
    <text evidence="3">The sequence shown here is derived from an EMBL/GenBank/DDBJ whole genome shotgun (WGS) entry which is preliminary data.</text>
</comment>
<evidence type="ECO:0000256" key="2">
    <source>
        <dbReference type="SAM" id="SignalP"/>
    </source>
</evidence>
<evidence type="ECO:0000313" key="4">
    <source>
        <dbReference type="Proteomes" id="UP001224775"/>
    </source>
</evidence>
<feature type="compositionally biased region" description="Basic and acidic residues" evidence="1">
    <location>
        <begin position="101"/>
        <end position="114"/>
    </location>
</feature>
<organism evidence="3 4">
    <name type="scientific">Skeletonema marinoi</name>
    <dbReference type="NCBI Taxonomy" id="267567"/>
    <lineage>
        <taxon>Eukaryota</taxon>
        <taxon>Sar</taxon>
        <taxon>Stramenopiles</taxon>
        <taxon>Ochrophyta</taxon>
        <taxon>Bacillariophyta</taxon>
        <taxon>Coscinodiscophyceae</taxon>
        <taxon>Thalassiosirophycidae</taxon>
        <taxon>Thalassiosirales</taxon>
        <taxon>Skeletonemataceae</taxon>
        <taxon>Skeletonema</taxon>
        <taxon>Skeletonema marinoi-dohrnii complex</taxon>
    </lineage>
</organism>
<evidence type="ECO:0000313" key="3">
    <source>
        <dbReference type="EMBL" id="KAK1746821.1"/>
    </source>
</evidence>
<proteinExistence type="predicted"/>
<dbReference type="AlphaFoldDB" id="A0AAD8YKL1"/>
<sequence length="182" mass="19859">MCIDVAGCYCLQLSVLLAVVAELEVEYVNYDEFDEDLLEKLAQESLESEQAAAAEQASEEGKQQDEVVATAAVVDEEAAAVAEEDVAVIEEEAASVEEEVVVAKEEIEPVKSDETTASTEESETIVSPEPEEIDASRYEGMDQEEKAFNILKDLGIGMIELHADPDSPDFDASIYAEEEEED</sequence>
<keyword evidence="4" id="KW-1185">Reference proteome</keyword>
<protein>
    <submittedName>
        <fullName evidence="3">Uncharacterized protein</fullName>
    </submittedName>
</protein>
<name>A0AAD8YKL1_9STRA</name>
<evidence type="ECO:0000256" key="1">
    <source>
        <dbReference type="SAM" id="MobiDB-lite"/>
    </source>
</evidence>
<reference evidence="3" key="1">
    <citation type="submission" date="2023-06" db="EMBL/GenBank/DDBJ databases">
        <title>Survivors Of The Sea: Transcriptome response of Skeletonema marinoi to long-term dormancy.</title>
        <authorList>
            <person name="Pinder M.I.M."/>
            <person name="Kourtchenko O."/>
            <person name="Robertson E.K."/>
            <person name="Larsson T."/>
            <person name="Maumus F."/>
            <person name="Osuna-Cruz C.M."/>
            <person name="Vancaester E."/>
            <person name="Stenow R."/>
            <person name="Vandepoele K."/>
            <person name="Ploug H."/>
            <person name="Bruchert V."/>
            <person name="Godhe A."/>
            <person name="Topel M."/>
        </authorList>
    </citation>
    <scope>NUCLEOTIDE SEQUENCE</scope>
    <source>
        <strain evidence="3">R05AC</strain>
    </source>
</reference>
<gene>
    <name evidence="3" type="ORF">QTG54_002165</name>
</gene>
<feature type="region of interest" description="Disordered" evidence="1">
    <location>
        <begin position="98"/>
        <end position="139"/>
    </location>
</feature>
<feature type="chain" id="PRO_5041923547" evidence="2">
    <location>
        <begin position="23"/>
        <end position="182"/>
    </location>
</feature>
<dbReference type="EMBL" id="JATAAI010000003">
    <property type="protein sequence ID" value="KAK1746821.1"/>
    <property type="molecule type" value="Genomic_DNA"/>
</dbReference>